<evidence type="ECO:0000313" key="1">
    <source>
        <dbReference type="EMBL" id="KAF7820003.1"/>
    </source>
</evidence>
<keyword evidence="2" id="KW-1185">Reference proteome</keyword>
<dbReference type="Proteomes" id="UP000634136">
    <property type="component" value="Unassembled WGS sequence"/>
</dbReference>
<dbReference type="PANTHER" id="PTHR31460:SF6">
    <property type="entry name" value="NHL DOMAIN PROTEIN"/>
    <property type="match status" value="1"/>
</dbReference>
<dbReference type="AlphaFoldDB" id="A0A834TD54"/>
<dbReference type="GO" id="GO:0005783">
    <property type="term" value="C:endoplasmic reticulum"/>
    <property type="evidence" value="ECO:0007669"/>
    <property type="project" value="TreeGrafter"/>
</dbReference>
<dbReference type="OrthoDB" id="1885092at2759"/>
<gene>
    <name evidence="1" type="ORF">G2W53_025458</name>
</gene>
<dbReference type="Gene3D" id="2.120.10.30">
    <property type="entry name" value="TolB, C-terminal domain"/>
    <property type="match status" value="1"/>
</dbReference>
<protein>
    <submittedName>
        <fullName evidence="1">SMP-30/Gluconolactonase/LRE-like region</fullName>
    </submittedName>
</protein>
<proteinExistence type="predicted"/>
<dbReference type="EMBL" id="JAAIUW010000008">
    <property type="protein sequence ID" value="KAF7820003.1"/>
    <property type="molecule type" value="Genomic_DNA"/>
</dbReference>
<name>A0A834TD54_9FABA</name>
<evidence type="ECO:0000313" key="2">
    <source>
        <dbReference type="Proteomes" id="UP000634136"/>
    </source>
</evidence>
<dbReference type="PANTHER" id="PTHR31460">
    <property type="match status" value="1"/>
</dbReference>
<dbReference type="InterPro" id="IPR011042">
    <property type="entry name" value="6-blade_b-propeller_TolB-like"/>
</dbReference>
<dbReference type="InterPro" id="IPR053224">
    <property type="entry name" value="Sensory_adhesion_molecule"/>
</dbReference>
<comment type="caution">
    <text evidence="1">The sequence shown here is derived from an EMBL/GenBank/DDBJ whole genome shotgun (WGS) entry which is preliminary data.</text>
</comment>
<dbReference type="FunFam" id="2.120.10.30:FF:000089">
    <property type="entry name" value="Calcium-dependent phosphotriesterase superfamily protein"/>
    <property type="match status" value="1"/>
</dbReference>
<organism evidence="1 2">
    <name type="scientific">Senna tora</name>
    <dbReference type="NCBI Taxonomy" id="362788"/>
    <lineage>
        <taxon>Eukaryota</taxon>
        <taxon>Viridiplantae</taxon>
        <taxon>Streptophyta</taxon>
        <taxon>Embryophyta</taxon>
        <taxon>Tracheophyta</taxon>
        <taxon>Spermatophyta</taxon>
        <taxon>Magnoliopsida</taxon>
        <taxon>eudicotyledons</taxon>
        <taxon>Gunneridae</taxon>
        <taxon>Pentapetalae</taxon>
        <taxon>rosids</taxon>
        <taxon>fabids</taxon>
        <taxon>Fabales</taxon>
        <taxon>Fabaceae</taxon>
        <taxon>Caesalpinioideae</taxon>
        <taxon>Cassia clade</taxon>
        <taxon>Senna</taxon>
    </lineage>
</organism>
<reference evidence="1" key="1">
    <citation type="submission" date="2020-09" db="EMBL/GenBank/DDBJ databases">
        <title>Genome-Enabled Discovery of Anthraquinone Biosynthesis in Senna tora.</title>
        <authorList>
            <person name="Kang S.-H."/>
            <person name="Pandey R.P."/>
            <person name="Lee C.-M."/>
            <person name="Sim J.-S."/>
            <person name="Jeong J.-T."/>
            <person name="Choi B.-S."/>
            <person name="Jung M."/>
            <person name="Ginzburg D."/>
            <person name="Zhao K."/>
            <person name="Won S.Y."/>
            <person name="Oh T.-J."/>
            <person name="Yu Y."/>
            <person name="Kim N.-H."/>
            <person name="Lee O.R."/>
            <person name="Lee T.-H."/>
            <person name="Bashyal P."/>
            <person name="Kim T.-S."/>
            <person name="Lee W.-H."/>
            <person name="Kawkins C."/>
            <person name="Kim C.-K."/>
            <person name="Kim J.S."/>
            <person name="Ahn B.O."/>
            <person name="Rhee S.Y."/>
            <person name="Sohng J.K."/>
        </authorList>
    </citation>
    <scope>NUCLEOTIDE SEQUENCE</scope>
    <source>
        <tissue evidence="1">Leaf</tissue>
    </source>
</reference>
<accession>A0A834TD54</accession>
<dbReference type="SUPFAM" id="SSF63829">
    <property type="entry name" value="Calcium-dependent phosphotriesterase"/>
    <property type="match status" value="1"/>
</dbReference>
<sequence length="353" mass="38133">MRDFTVERPQNGVEGVEQFWAQSRFDLRLGLEQGAVGVVFNFGHSLGLNSDAGLLPSGGGIVGAFVWDPLAQHFLLGSLNQRIIAAVTDAAVTETFISDTSLPENVSFLGLAIDSLNQRLLAVVHAFAPLPPFDALAAYDLRSRQRLFLSILPAAAADDDGGSDRPIANDVAVDHKGNAYVTNSAGNYIWKVNDKGEASIFSASPLYTAYPVDRDAPYSFCGLNGIAYVSKGYLLVVQFNTGKMFKVDANDGTARVVVLNEDLMGADDIAFGDDGVVLVVSPVNKLWLLKSEDSWGQGGVYDEIDLDLERFPTGVVVGGRKRNRAYVLYGHVMEGMMGNSSGREVFSIEELRK</sequence>